<dbReference type="GO" id="GO:0042602">
    <property type="term" value="F:riboflavin reductase (NADPH) activity"/>
    <property type="evidence" value="ECO:0007669"/>
    <property type="project" value="TreeGrafter"/>
</dbReference>
<protein>
    <submittedName>
        <fullName evidence="4">Flavin reductase family protein</fullName>
        <ecNumber evidence="4">1.-.-.-</ecNumber>
    </submittedName>
</protein>
<organism evidence="4 5">
    <name type="scientific">Parasedimentitalea psychrophila</name>
    <dbReference type="NCBI Taxonomy" id="2997337"/>
    <lineage>
        <taxon>Bacteria</taxon>
        <taxon>Pseudomonadati</taxon>
        <taxon>Pseudomonadota</taxon>
        <taxon>Alphaproteobacteria</taxon>
        <taxon>Rhodobacterales</taxon>
        <taxon>Paracoccaceae</taxon>
        <taxon>Parasedimentitalea</taxon>
    </lineage>
</organism>
<evidence type="ECO:0000256" key="1">
    <source>
        <dbReference type="ARBA" id="ARBA00008898"/>
    </source>
</evidence>
<dbReference type="SUPFAM" id="SSF50475">
    <property type="entry name" value="FMN-binding split barrel"/>
    <property type="match status" value="1"/>
</dbReference>
<dbReference type="EMBL" id="CP127247">
    <property type="protein sequence ID" value="WIY24143.1"/>
    <property type="molecule type" value="Genomic_DNA"/>
</dbReference>
<evidence type="ECO:0000256" key="2">
    <source>
        <dbReference type="ARBA" id="ARBA00023002"/>
    </source>
</evidence>
<dbReference type="RefSeq" id="WP_270917147.1">
    <property type="nucleotide sequence ID" value="NZ_CP127247.1"/>
</dbReference>
<dbReference type="KEGG" id="ppso:QPJ95_16170"/>
<accession>A0A9Y2KX34</accession>
<dbReference type="PANTHER" id="PTHR30466:SF11">
    <property type="entry name" value="FLAVIN-DEPENDENT MONOOXYGENASE, REDUCTASE SUBUNIT HSAB"/>
    <property type="match status" value="1"/>
</dbReference>
<keyword evidence="5" id="KW-1185">Reference proteome</keyword>
<dbReference type="EC" id="1.-.-.-" evidence="4"/>
<sequence>MSKMDPRALRNAFGSFMSGVTVVTALDPDGQPVGFTANSFSSVSLDPPLLLVCPGKFLSSYEVFANCSHFAINVLAEGQEEISNTFASFKGDRFAQVEHLPDLHGVPLIRGAVAQFSCTTHQTLEAGDHSILIGHVEGYSHDSVPGLGYVGGQYFSLGLERAALESPRGTVVCGAIIQQADHVLLERTPHGFRPPQITCTDRGQLRHTLCQNLTMRGVPAQLGQAYSVFDDPQSSLHYAYFLASGTGVSQQDPLQAVPICDLATLNYTTPAIAQMMRRYAIEARSRSFALYLGDALHGDVHALPERT</sequence>
<gene>
    <name evidence="4" type="ORF">QPJ95_16170</name>
</gene>
<dbReference type="Gene3D" id="3.90.79.10">
    <property type="entry name" value="Nucleoside Triphosphate Pyrophosphohydrolase"/>
    <property type="match status" value="1"/>
</dbReference>
<comment type="similarity">
    <text evidence="1">Belongs to the non-flavoprotein flavin reductase family.</text>
</comment>
<dbReference type="Proteomes" id="UP001238334">
    <property type="component" value="Chromosome"/>
</dbReference>
<proteinExistence type="inferred from homology"/>
<feature type="domain" description="Flavin reductase like" evidence="3">
    <location>
        <begin position="13"/>
        <end position="156"/>
    </location>
</feature>
<name>A0A9Y2KX34_9RHOB</name>
<evidence type="ECO:0000313" key="5">
    <source>
        <dbReference type="Proteomes" id="UP001238334"/>
    </source>
</evidence>
<dbReference type="InterPro" id="IPR012349">
    <property type="entry name" value="Split_barrel_FMN-bd"/>
</dbReference>
<reference evidence="4 5" key="1">
    <citation type="submission" date="2023-06" db="EMBL/GenBank/DDBJ databases">
        <title>Parasedimentitalea psychrophila sp. nov., a psychrophilic bacterium isolated from deep-sea sediment.</title>
        <authorList>
            <person name="Li A."/>
        </authorList>
    </citation>
    <scope>NUCLEOTIDE SEQUENCE [LARGE SCALE GENOMIC DNA]</scope>
    <source>
        <strain evidence="4 5">QS115</strain>
    </source>
</reference>
<dbReference type="AlphaFoldDB" id="A0A9Y2KX34"/>
<keyword evidence="2 4" id="KW-0560">Oxidoreductase</keyword>
<dbReference type="InterPro" id="IPR002563">
    <property type="entry name" value="Flavin_Rdtase-like_dom"/>
</dbReference>
<dbReference type="Gene3D" id="2.30.110.10">
    <property type="entry name" value="Electron Transport, Fmn-binding Protein, Chain A"/>
    <property type="match status" value="1"/>
</dbReference>
<dbReference type="Pfam" id="PF01613">
    <property type="entry name" value="Flavin_Reduct"/>
    <property type="match status" value="1"/>
</dbReference>
<evidence type="ECO:0000313" key="4">
    <source>
        <dbReference type="EMBL" id="WIY24143.1"/>
    </source>
</evidence>
<evidence type="ECO:0000259" key="3">
    <source>
        <dbReference type="SMART" id="SM00903"/>
    </source>
</evidence>
<dbReference type="SMART" id="SM00903">
    <property type="entry name" value="Flavin_Reduct"/>
    <property type="match status" value="1"/>
</dbReference>
<dbReference type="GO" id="GO:0010181">
    <property type="term" value="F:FMN binding"/>
    <property type="evidence" value="ECO:0007669"/>
    <property type="project" value="InterPro"/>
</dbReference>
<dbReference type="PANTHER" id="PTHR30466">
    <property type="entry name" value="FLAVIN REDUCTASE"/>
    <property type="match status" value="1"/>
</dbReference>
<dbReference type="InterPro" id="IPR050268">
    <property type="entry name" value="NADH-dep_flavin_reductase"/>
</dbReference>